<dbReference type="PANTHER" id="PTHR33735:SF10">
    <property type="entry name" value="EXPRESSED PROTEIN"/>
    <property type="match status" value="1"/>
</dbReference>
<proteinExistence type="predicted"/>
<feature type="transmembrane region" description="Helical" evidence="2">
    <location>
        <begin position="87"/>
        <end position="107"/>
    </location>
</feature>
<sequence>MSSKFGHWRTMLLQLFRKTDNSSSTDVALHRPRRRVSEPLQGSSSVAMVVPFGSTTYLSSLLRSYYGRPRMRPQKKEIKDHRPSSSTFFFFPAWAKWIFGTLLSLLVPNWNTLQRIEDEAEMVMEEVENVAEVVEKVAELTEKVSTEISEKLPEKSKLKEAAQVVENYSKEIAHDAHLTQDILHKVEEWKQKIDKSKIDMNESNKERNKAN</sequence>
<evidence type="ECO:0000256" key="2">
    <source>
        <dbReference type="SAM" id="Phobius"/>
    </source>
</evidence>
<reference evidence="3" key="1">
    <citation type="submission" date="2023-03" db="UniProtKB">
        <authorList>
            <consortium name="EnsemblPlants"/>
        </authorList>
    </citation>
    <scope>IDENTIFICATION</scope>
</reference>
<dbReference type="PANTHER" id="PTHR33735">
    <property type="entry name" value="EXPRESSED PROTEIN"/>
    <property type="match status" value="1"/>
</dbReference>
<dbReference type="eggNOG" id="ENOG502S4S2">
    <property type="taxonomic scope" value="Eukaryota"/>
</dbReference>
<gene>
    <name evidence="3" type="primary">103495399</name>
</gene>
<protein>
    <submittedName>
        <fullName evidence="3">Uncharacterized protein</fullName>
    </submittedName>
</protein>
<keyword evidence="2" id="KW-0812">Transmembrane</keyword>
<accession>A0A9I9DHS0</accession>
<dbReference type="RefSeq" id="XP_008455165.2">
    <property type="nucleotide sequence ID" value="XM_008456943.3"/>
</dbReference>
<evidence type="ECO:0000256" key="1">
    <source>
        <dbReference type="SAM" id="Coils"/>
    </source>
</evidence>
<feature type="coiled-coil region" evidence="1">
    <location>
        <begin position="113"/>
        <end position="143"/>
    </location>
</feature>
<dbReference type="EnsemblPlants" id="MELO3C018616.2.1">
    <property type="protein sequence ID" value="MELO3C018616.2.1"/>
    <property type="gene ID" value="MELO3C018616.2"/>
</dbReference>
<keyword evidence="2" id="KW-0472">Membrane</keyword>
<keyword evidence="1" id="KW-0175">Coiled coil</keyword>
<evidence type="ECO:0000313" key="3">
    <source>
        <dbReference type="EnsemblPlants" id="MELO3C018616.2.1"/>
    </source>
</evidence>
<organism evidence="3">
    <name type="scientific">Cucumis melo</name>
    <name type="common">Muskmelon</name>
    <dbReference type="NCBI Taxonomy" id="3656"/>
    <lineage>
        <taxon>Eukaryota</taxon>
        <taxon>Viridiplantae</taxon>
        <taxon>Streptophyta</taxon>
        <taxon>Embryophyta</taxon>
        <taxon>Tracheophyta</taxon>
        <taxon>Spermatophyta</taxon>
        <taxon>Magnoliopsida</taxon>
        <taxon>eudicotyledons</taxon>
        <taxon>Gunneridae</taxon>
        <taxon>Pentapetalae</taxon>
        <taxon>rosids</taxon>
        <taxon>fabids</taxon>
        <taxon>Cucurbitales</taxon>
        <taxon>Cucurbitaceae</taxon>
        <taxon>Benincaseae</taxon>
        <taxon>Cucumis</taxon>
    </lineage>
</organism>
<feature type="transmembrane region" description="Helical" evidence="2">
    <location>
        <begin position="46"/>
        <end position="66"/>
    </location>
</feature>
<name>A0A9I9DHS0_CUCME</name>
<keyword evidence="2" id="KW-1133">Transmembrane helix</keyword>